<name>A0AAE0BYX2_9CHLO</name>
<dbReference type="Proteomes" id="UP001190700">
    <property type="component" value="Unassembled WGS sequence"/>
</dbReference>
<sequence length="140" mass="15738">MTLYRMFKISAGVATFAAAGSFLLTTQERNTCDTVNVYKQSGPLPALEPVEPSCPVATVKAQSENKRAGTCPYIENPIPFEVIGFDKGEPMYATKIQLLERELWAIRRKYPKYVDMPNEVEARKKTIKSELKRAFVTTSL</sequence>
<comment type="caution">
    <text evidence="1">The sequence shown here is derived from an EMBL/GenBank/DDBJ whole genome shotgun (WGS) entry which is preliminary data.</text>
</comment>
<protein>
    <submittedName>
        <fullName evidence="1">Uncharacterized protein</fullName>
    </submittedName>
</protein>
<evidence type="ECO:0000313" key="2">
    <source>
        <dbReference type="Proteomes" id="UP001190700"/>
    </source>
</evidence>
<evidence type="ECO:0000313" key="1">
    <source>
        <dbReference type="EMBL" id="KAK3244664.1"/>
    </source>
</evidence>
<gene>
    <name evidence="1" type="ORF">CYMTET_45733</name>
</gene>
<accession>A0AAE0BYX2</accession>
<dbReference type="AlphaFoldDB" id="A0AAE0BYX2"/>
<keyword evidence="2" id="KW-1185">Reference proteome</keyword>
<reference evidence="1 2" key="1">
    <citation type="journal article" date="2015" name="Genome Biol. Evol.">
        <title>Comparative Genomics of a Bacterivorous Green Alga Reveals Evolutionary Causalities and Consequences of Phago-Mixotrophic Mode of Nutrition.</title>
        <authorList>
            <person name="Burns J.A."/>
            <person name="Paasch A."/>
            <person name="Narechania A."/>
            <person name="Kim E."/>
        </authorList>
    </citation>
    <scope>NUCLEOTIDE SEQUENCE [LARGE SCALE GENOMIC DNA]</scope>
    <source>
        <strain evidence="1 2">PLY_AMNH</strain>
    </source>
</reference>
<proteinExistence type="predicted"/>
<dbReference type="EMBL" id="LGRX02031580">
    <property type="protein sequence ID" value="KAK3244664.1"/>
    <property type="molecule type" value="Genomic_DNA"/>
</dbReference>
<organism evidence="1 2">
    <name type="scientific">Cymbomonas tetramitiformis</name>
    <dbReference type="NCBI Taxonomy" id="36881"/>
    <lineage>
        <taxon>Eukaryota</taxon>
        <taxon>Viridiplantae</taxon>
        <taxon>Chlorophyta</taxon>
        <taxon>Pyramimonadophyceae</taxon>
        <taxon>Pyramimonadales</taxon>
        <taxon>Pyramimonadaceae</taxon>
        <taxon>Cymbomonas</taxon>
    </lineage>
</organism>